<evidence type="ECO:0000256" key="1">
    <source>
        <dbReference type="SAM" id="Phobius"/>
    </source>
</evidence>
<reference evidence="2 4" key="1">
    <citation type="submission" date="2017-01" db="EMBL/GenBank/DDBJ databases">
        <authorList>
            <person name="Varghese N."/>
            <person name="Submissions S."/>
        </authorList>
    </citation>
    <scope>NUCLEOTIDE SEQUENCE [LARGE SCALE GENOMIC DNA]</scope>
    <source>
        <strain evidence="2 4">ATCC 33342</strain>
    </source>
</reference>
<dbReference type="EMBL" id="FTNL01000003">
    <property type="protein sequence ID" value="SIQ81239.1"/>
    <property type="molecule type" value="Genomic_DNA"/>
</dbReference>
<dbReference type="EMBL" id="UGGV01000001">
    <property type="protein sequence ID" value="STO25023.1"/>
    <property type="molecule type" value="Genomic_DNA"/>
</dbReference>
<feature type="transmembrane region" description="Helical" evidence="1">
    <location>
        <begin position="127"/>
        <end position="146"/>
    </location>
</feature>
<evidence type="ECO:0000313" key="3">
    <source>
        <dbReference type="EMBL" id="STO25023.1"/>
    </source>
</evidence>
<sequence length="455" mass="50555">MTYPHKKHVVLPEKMDKLKTRINLSKENQKSFIEIIHKKGKLSKYILEGIQKIFGLISSIITSVKELRIFGFVLQMLSIIPNAITTLTNKESSAAIKTFSIIVLLATSGLGIAAFVFGGIVAAGIGLAFASLTTLIEGISFLGGLINKYKTSKAYRDKKLFMDLLETFDSSLNNDKYRKQLEIHAVELEHLSNLSTQQAKQVQFIREMLSKIGPTDLFLDNILVFKLTLLYEDRKERLAQLAQITKLIDEQKELEANTLLIEQVSDIQHQIAKIDKDIANITEPLSQLEESNLLANKTIVKSYTNFVLGGTGVILSTIGLIILIGTATIPPLWGSILLGFSIGLALFGLIKWGVEVHAKNVDEQILENRTKENEEIILEEALDHYAHELSDICQGSYSTALRPILESAATAATPTPQNEELMNDSIIVQEPKFSDSKYVPADLLITNRHLSQLIG</sequence>
<protein>
    <submittedName>
        <fullName evidence="3">Uncharacterized protein</fullName>
    </submittedName>
</protein>
<dbReference type="NCBIfam" id="NF033872">
    <property type="entry name" value="SidA_fam"/>
    <property type="match status" value="1"/>
</dbReference>
<organism evidence="3 5">
    <name type="scientific">Fluoribacter gormanii</name>
    <dbReference type="NCBI Taxonomy" id="464"/>
    <lineage>
        <taxon>Bacteria</taxon>
        <taxon>Pseudomonadati</taxon>
        <taxon>Pseudomonadota</taxon>
        <taxon>Gammaproteobacteria</taxon>
        <taxon>Legionellales</taxon>
        <taxon>Legionellaceae</taxon>
        <taxon>Fluoribacter</taxon>
    </lineage>
</organism>
<proteinExistence type="predicted"/>
<dbReference type="STRING" id="464.Lgor_2822"/>
<keyword evidence="1" id="KW-1133">Transmembrane helix</keyword>
<feature type="transmembrane region" description="Helical" evidence="1">
    <location>
        <begin position="332"/>
        <end position="350"/>
    </location>
</feature>
<dbReference type="Proteomes" id="UP000254374">
    <property type="component" value="Unassembled WGS sequence"/>
</dbReference>
<accession>A0A377GKD2</accession>
<keyword evidence="1" id="KW-0472">Membrane</keyword>
<evidence type="ECO:0000313" key="5">
    <source>
        <dbReference type="Proteomes" id="UP000254374"/>
    </source>
</evidence>
<feature type="transmembrane region" description="Helical" evidence="1">
    <location>
        <begin position="99"/>
        <end position="121"/>
    </location>
</feature>
<feature type="transmembrane region" description="Helical" evidence="1">
    <location>
        <begin position="306"/>
        <end position="326"/>
    </location>
</feature>
<dbReference type="Proteomes" id="UP000186808">
    <property type="component" value="Unassembled WGS sequence"/>
</dbReference>
<evidence type="ECO:0000313" key="2">
    <source>
        <dbReference type="EMBL" id="SIQ81239.1"/>
    </source>
</evidence>
<keyword evidence="1" id="KW-0812">Transmembrane</keyword>
<reference evidence="3 5" key="2">
    <citation type="submission" date="2018-06" db="EMBL/GenBank/DDBJ databases">
        <authorList>
            <consortium name="Pathogen Informatics"/>
            <person name="Doyle S."/>
        </authorList>
    </citation>
    <scope>NUCLEOTIDE SEQUENCE [LARGE SCALE GENOMIC DNA]</scope>
    <source>
        <strain evidence="3 5">NCTC11401</strain>
    </source>
</reference>
<keyword evidence="4" id="KW-1185">Reference proteome</keyword>
<dbReference type="AlphaFoldDB" id="A0A377GKD2"/>
<name>A0A377GKD2_9GAMM</name>
<gene>
    <name evidence="3" type="ORF">NCTC11401_01842</name>
    <name evidence="2" type="ORF">SAMN05421777_103133</name>
</gene>
<evidence type="ECO:0000313" key="4">
    <source>
        <dbReference type="Proteomes" id="UP000186808"/>
    </source>
</evidence>